<reference evidence="1 2" key="1">
    <citation type="submission" date="2019-07" db="EMBL/GenBank/DDBJ databases">
        <title>Genome sequencing for Formosa sp. PS13.</title>
        <authorList>
            <person name="Park S.-J."/>
        </authorList>
    </citation>
    <scope>NUCLEOTIDE SEQUENCE [LARGE SCALE GENOMIC DNA]</scope>
    <source>
        <strain evidence="1 2">PS13</strain>
    </source>
</reference>
<protein>
    <submittedName>
        <fullName evidence="1">Uncharacterized protein</fullName>
    </submittedName>
</protein>
<dbReference type="InterPro" id="IPR054207">
    <property type="entry name" value="DUF6913"/>
</dbReference>
<name>A0A516GVP9_9FLAO</name>
<proteinExistence type="predicted"/>
<keyword evidence="2" id="KW-1185">Reference proteome</keyword>
<dbReference type="RefSeq" id="WP_143382509.1">
    <property type="nucleotide sequence ID" value="NZ_CP041637.1"/>
</dbReference>
<evidence type="ECO:0000313" key="1">
    <source>
        <dbReference type="EMBL" id="QDO95603.1"/>
    </source>
</evidence>
<gene>
    <name evidence="1" type="ORF">FNB79_17040</name>
</gene>
<sequence>MILKGFKEKSNKKYFNKLLVNRKISSASKRIESLGVILNIDEISSIEAIEPISKLLNIKPNSFKIIAFTAAAEAKIDAGYPIYTANDIGWGGSIKNPELELFLETKFDALISYYFVDNLDLKLLTAATKADFKIGVLQEEPRLNDLILNINQGAIEVFKSELLKYLSILKRI</sequence>
<dbReference type="Pfam" id="PF21857">
    <property type="entry name" value="DUF6913"/>
    <property type="match status" value="1"/>
</dbReference>
<dbReference type="KEGG" id="fop:FNB79_17040"/>
<dbReference type="OrthoDB" id="1430532at2"/>
<organism evidence="1 2">
    <name type="scientific">Formosa sediminum</name>
    <dbReference type="NCBI Taxonomy" id="2594004"/>
    <lineage>
        <taxon>Bacteria</taxon>
        <taxon>Pseudomonadati</taxon>
        <taxon>Bacteroidota</taxon>
        <taxon>Flavobacteriia</taxon>
        <taxon>Flavobacteriales</taxon>
        <taxon>Flavobacteriaceae</taxon>
        <taxon>Formosa</taxon>
    </lineage>
</organism>
<dbReference type="AlphaFoldDB" id="A0A516GVP9"/>
<dbReference type="Proteomes" id="UP000319209">
    <property type="component" value="Chromosome"/>
</dbReference>
<accession>A0A516GVP9</accession>
<dbReference type="EMBL" id="CP041637">
    <property type="protein sequence ID" value="QDO95603.1"/>
    <property type="molecule type" value="Genomic_DNA"/>
</dbReference>
<evidence type="ECO:0000313" key="2">
    <source>
        <dbReference type="Proteomes" id="UP000319209"/>
    </source>
</evidence>